<dbReference type="STRING" id="1441095.AM592_00420"/>
<comment type="similarity">
    <text evidence="2">Belongs to the binding-protein-dependent transport system permease family. FecCD subfamily.</text>
</comment>
<dbReference type="Gene3D" id="1.10.3470.10">
    <property type="entry name" value="ABC transporter involved in vitamin B12 uptake, BtuC"/>
    <property type="match status" value="1"/>
</dbReference>
<dbReference type="GO" id="GO:0022857">
    <property type="term" value="F:transmembrane transporter activity"/>
    <property type="evidence" value="ECO:0007669"/>
    <property type="project" value="InterPro"/>
</dbReference>
<sequence>MKTQKHPAVVLLLLLLILLAIAVISIGAGAIYIPPLDVISALFTESSGYHFIINEYRMPRIIIGILAGAGLAAAGAILQGVVRNPLASPDVIGVTKGAGLAAMIVILIFPASPIYVLPFSAFCGAAFIAILLVTFIYKKNARSSSLALVGIAIGAVCEAGMQYLMIKFPGDTNAALIWLTGSLYGRDWSQIQILAAAFIILLPLLFVFSRKLNLLSFSDEVAEGWGENAKRLRFSLLFLSVALAGACVAVVGSIGFIGLIAPHISRKIIGSKYEYMIPASCFIGSILLLSADSLGRGVMPPAEIPAGIVTAIIGAPYFLYLLRTESKKRKKG</sequence>
<gene>
    <name evidence="9" type="primary">fecD</name>
    <name evidence="9" type="ORF">AM592_00420</name>
</gene>
<dbReference type="RefSeq" id="WP_053601953.1">
    <property type="nucleotide sequence ID" value="NZ_CP012600.1"/>
</dbReference>
<evidence type="ECO:0000256" key="7">
    <source>
        <dbReference type="ARBA" id="ARBA00023136"/>
    </source>
</evidence>
<feature type="transmembrane region" description="Helical" evidence="8">
    <location>
        <begin position="61"/>
        <end position="82"/>
    </location>
</feature>
<evidence type="ECO:0000256" key="2">
    <source>
        <dbReference type="ARBA" id="ARBA00007935"/>
    </source>
</evidence>
<keyword evidence="5 8" id="KW-0812">Transmembrane</keyword>
<evidence type="ECO:0000256" key="1">
    <source>
        <dbReference type="ARBA" id="ARBA00004651"/>
    </source>
</evidence>
<dbReference type="GO" id="GO:0033214">
    <property type="term" value="P:siderophore-iron import into cell"/>
    <property type="evidence" value="ECO:0007669"/>
    <property type="project" value="TreeGrafter"/>
</dbReference>
<dbReference type="FunFam" id="1.10.3470.10:FF:000001">
    <property type="entry name" value="Vitamin B12 ABC transporter permease BtuC"/>
    <property type="match status" value="1"/>
</dbReference>
<dbReference type="InterPro" id="IPR037294">
    <property type="entry name" value="ABC_BtuC-like"/>
</dbReference>
<dbReference type="PANTHER" id="PTHR30472">
    <property type="entry name" value="FERRIC ENTEROBACTIN TRANSPORT SYSTEM PERMEASE PROTEIN"/>
    <property type="match status" value="1"/>
</dbReference>
<dbReference type="CDD" id="cd06550">
    <property type="entry name" value="TM_ABC_iron-siderophores_like"/>
    <property type="match status" value="1"/>
</dbReference>
<evidence type="ECO:0000256" key="5">
    <source>
        <dbReference type="ARBA" id="ARBA00022692"/>
    </source>
</evidence>
<dbReference type="Pfam" id="PF01032">
    <property type="entry name" value="FecCD"/>
    <property type="match status" value="1"/>
</dbReference>
<dbReference type="GO" id="GO:0005886">
    <property type="term" value="C:plasma membrane"/>
    <property type="evidence" value="ECO:0007669"/>
    <property type="project" value="UniProtKB-SubCell"/>
</dbReference>
<evidence type="ECO:0000313" key="9">
    <source>
        <dbReference type="EMBL" id="ALC80231.1"/>
    </source>
</evidence>
<dbReference type="Proteomes" id="UP000067625">
    <property type="component" value="Chromosome"/>
</dbReference>
<dbReference type="InterPro" id="IPR000522">
    <property type="entry name" value="ABC_transptr_permease_BtuC"/>
</dbReference>
<accession>A0A0M5JAX2</accession>
<keyword evidence="7 8" id="KW-0472">Membrane</keyword>
<evidence type="ECO:0000256" key="4">
    <source>
        <dbReference type="ARBA" id="ARBA00022475"/>
    </source>
</evidence>
<keyword evidence="3" id="KW-0813">Transport</keyword>
<evidence type="ECO:0000256" key="3">
    <source>
        <dbReference type="ARBA" id="ARBA00022448"/>
    </source>
</evidence>
<dbReference type="SUPFAM" id="SSF81345">
    <property type="entry name" value="ABC transporter involved in vitamin B12 uptake, BtuC"/>
    <property type="match status" value="1"/>
</dbReference>
<dbReference type="EMBL" id="CP012600">
    <property type="protein sequence ID" value="ALC80231.1"/>
    <property type="molecule type" value="Genomic_DNA"/>
</dbReference>
<proteinExistence type="inferred from homology"/>
<dbReference type="AlphaFoldDB" id="A0A0M5JAX2"/>
<feature type="transmembrane region" description="Helical" evidence="8">
    <location>
        <begin position="191"/>
        <end position="209"/>
    </location>
</feature>
<feature type="transmembrane region" description="Helical" evidence="8">
    <location>
        <begin position="236"/>
        <end position="261"/>
    </location>
</feature>
<feature type="transmembrane region" description="Helical" evidence="8">
    <location>
        <begin position="303"/>
        <end position="322"/>
    </location>
</feature>
<comment type="subcellular location">
    <subcellularLocation>
        <location evidence="1">Cell membrane</location>
        <topology evidence="1">Multi-pass membrane protein</topology>
    </subcellularLocation>
</comment>
<evidence type="ECO:0000313" key="10">
    <source>
        <dbReference type="Proteomes" id="UP000067625"/>
    </source>
</evidence>
<evidence type="ECO:0000256" key="6">
    <source>
        <dbReference type="ARBA" id="ARBA00022989"/>
    </source>
</evidence>
<protein>
    <submittedName>
        <fullName evidence="9">Iron-dicitrate transporter subunit FecD</fullName>
    </submittedName>
</protein>
<keyword evidence="6 8" id="KW-1133">Transmembrane helix</keyword>
<feature type="transmembrane region" description="Helical" evidence="8">
    <location>
        <begin position="91"/>
        <end position="109"/>
    </location>
</feature>
<keyword evidence="4" id="KW-1003">Cell membrane</keyword>
<organism evidence="9 10">
    <name type="scientific">Bacillus gobiensis</name>
    <dbReference type="NCBI Taxonomy" id="1441095"/>
    <lineage>
        <taxon>Bacteria</taxon>
        <taxon>Bacillati</taxon>
        <taxon>Bacillota</taxon>
        <taxon>Bacilli</taxon>
        <taxon>Bacillales</taxon>
        <taxon>Bacillaceae</taxon>
        <taxon>Bacillus</taxon>
    </lineage>
</organism>
<dbReference type="OrthoDB" id="9811721at2"/>
<name>A0A0M5JAX2_9BACI</name>
<reference evidence="9 10" key="2">
    <citation type="journal article" date="2016" name="Int. J. Syst. Evol. Microbiol.">
        <title>Bacillus gobiensis sp. nov., isolated from a soil sample.</title>
        <authorList>
            <person name="Liu B."/>
            <person name="Liu G.H."/>
            <person name="Cetin S."/>
            <person name="Schumann P."/>
            <person name="Pan Z.Z."/>
            <person name="Chen Q.Q."/>
        </authorList>
    </citation>
    <scope>NUCLEOTIDE SEQUENCE [LARGE SCALE GENOMIC DNA]</scope>
    <source>
        <strain evidence="9 10">FJAT-4402</strain>
    </source>
</reference>
<dbReference type="PANTHER" id="PTHR30472:SF37">
    <property type="entry name" value="FE(3+) DICITRATE TRANSPORT SYSTEM PERMEASE PROTEIN FECD-RELATED"/>
    <property type="match status" value="1"/>
</dbReference>
<feature type="transmembrane region" description="Helical" evidence="8">
    <location>
        <begin position="115"/>
        <end position="137"/>
    </location>
</feature>
<dbReference type="PATRIC" id="fig|1441095.3.peg.96"/>
<evidence type="ECO:0000256" key="8">
    <source>
        <dbReference type="SAM" id="Phobius"/>
    </source>
</evidence>
<reference evidence="10" key="1">
    <citation type="submission" date="2015-08" db="EMBL/GenBank/DDBJ databases">
        <title>Genome sequencing project for genomic taxonomy and phylogenomics of Bacillus-like bacteria.</title>
        <authorList>
            <person name="Liu B."/>
            <person name="Wang J."/>
            <person name="Zhu Y."/>
            <person name="Liu G."/>
            <person name="Chen Q."/>
            <person name="Chen Z."/>
            <person name="Lan J."/>
            <person name="Che J."/>
            <person name="Ge C."/>
            <person name="Shi H."/>
            <person name="Pan Z."/>
            <person name="Liu X."/>
        </authorList>
    </citation>
    <scope>NUCLEOTIDE SEQUENCE [LARGE SCALE GENOMIC DNA]</scope>
    <source>
        <strain evidence="10">FJAT-4402</strain>
    </source>
</reference>
<keyword evidence="10" id="KW-1185">Reference proteome</keyword>